<comment type="caution">
    <text evidence="1">The sequence shown here is derived from an EMBL/GenBank/DDBJ whole genome shotgun (WGS) entry which is preliminary data.</text>
</comment>
<dbReference type="AlphaFoldDB" id="A0A1R2ANS2"/>
<name>A0A1R2ANS2_9CILI</name>
<evidence type="ECO:0000313" key="2">
    <source>
        <dbReference type="Proteomes" id="UP000187209"/>
    </source>
</evidence>
<evidence type="ECO:0000313" key="1">
    <source>
        <dbReference type="EMBL" id="OMJ66157.1"/>
    </source>
</evidence>
<protein>
    <submittedName>
        <fullName evidence="1">Uncharacterized protein</fullName>
    </submittedName>
</protein>
<accession>A0A1R2ANS2</accession>
<organism evidence="1 2">
    <name type="scientific">Stentor coeruleus</name>
    <dbReference type="NCBI Taxonomy" id="5963"/>
    <lineage>
        <taxon>Eukaryota</taxon>
        <taxon>Sar</taxon>
        <taxon>Alveolata</taxon>
        <taxon>Ciliophora</taxon>
        <taxon>Postciliodesmatophora</taxon>
        <taxon>Heterotrichea</taxon>
        <taxon>Heterotrichida</taxon>
        <taxon>Stentoridae</taxon>
        <taxon>Stentor</taxon>
    </lineage>
</organism>
<reference evidence="1 2" key="1">
    <citation type="submission" date="2016-11" db="EMBL/GenBank/DDBJ databases">
        <title>The macronuclear genome of Stentor coeruleus: a giant cell with tiny introns.</title>
        <authorList>
            <person name="Slabodnick M."/>
            <person name="Ruby J.G."/>
            <person name="Reiff S.B."/>
            <person name="Swart E.C."/>
            <person name="Gosai S."/>
            <person name="Prabakaran S."/>
            <person name="Witkowska E."/>
            <person name="Larue G.E."/>
            <person name="Fisher S."/>
            <person name="Freeman R.M."/>
            <person name="Gunawardena J."/>
            <person name="Chu W."/>
            <person name="Stover N.A."/>
            <person name="Gregory B.D."/>
            <person name="Nowacki M."/>
            <person name="Derisi J."/>
            <person name="Roy S.W."/>
            <person name="Marshall W.F."/>
            <person name="Sood P."/>
        </authorList>
    </citation>
    <scope>NUCLEOTIDE SEQUENCE [LARGE SCALE GENOMIC DNA]</scope>
    <source>
        <strain evidence="1">WM001</strain>
    </source>
</reference>
<dbReference type="EMBL" id="MPUH01001803">
    <property type="protein sequence ID" value="OMJ66157.1"/>
    <property type="molecule type" value="Genomic_DNA"/>
</dbReference>
<gene>
    <name evidence="1" type="ORF">SteCoe_37105</name>
</gene>
<proteinExistence type="predicted"/>
<keyword evidence="2" id="KW-1185">Reference proteome</keyword>
<dbReference type="Proteomes" id="UP000187209">
    <property type="component" value="Unassembled WGS sequence"/>
</dbReference>
<sequence length="208" mass="23827">MSLSYFTDPGLYIISDTFQTDGTGLLLSLLKSFKKKIAFISDPGHYSHFNTLFKKNSLHVIYYELCTNNDDLDLPLTEDPPSTWLDPSRRIKPNQVFTDLSKSPQPVIVLEEILSLYLSLGIHEFISLVNSLRAICEILIIKCDSQLLQRIWMIESTCDGILEVLPLQSGFSSDFAGKVHIWKKENYVRMEVAVLWYKISNDNFVLVE</sequence>